<evidence type="ECO:0000256" key="6">
    <source>
        <dbReference type="ARBA" id="ARBA00022664"/>
    </source>
</evidence>
<organism evidence="15 16">
    <name type="scientific">Exidia glandulosa HHB12029</name>
    <dbReference type="NCBI Taxonomy" id="1314781"/>
    <lineage>
        <taxon>Eukaryota</taxon>
        <taxon>Fungi</taxon>
        <taxon>Dikarya</taxon>
        <taxon>Basidiomycota</taxon>
        <taxon>Agaricomycotina</taxon>
        <taxon>Agaricomycetes</taxon>
        <taxon>Auriculariales</taxon>
        <taxon>Exidiaceae</taxon>
        <taxon>Exidia</taxon>
    </lineage>
</organism>
<evidence type="ECO:0000256" key="4">
    <source>
        <dbReference type="ARBA" id="ARBA00022448"/>
    </source>
</evidence>
<dbReference type="EMBL" id="KV425882">
    <property type="protein sequence ID" value="KZW04363.1"/>
    <property type="molecule type" value="Genomic_DNA"/>
</dbReference>
<keyword evidence="12" id="KW-0539">Nucleus</keyword>
<dbReference type="GO" id="GO:0000184">
    <property type="term" value="P:nuclear-transcribed mRNA catabolic process, nonsense-mediated decay"/>
    <property type="evidence" value="ECO:0007669"/>
    <property type="project" value="UniProtKB-KW"/>
</dbReference>
<keyword evidence="7" id="KW-0509">mRNA transport</keyword>
<comment type="subcellular location">
    <subcellularLocation>
        <location evidence="2">Cytoplasm</location>
    </subcellularLocation>
    <subcellularLocation>
        <location evidence="1">Nucleus</location>
    </subcellularLocation>
</comment>
<evidence type="ECO:0000256" key="7">
    <source>
        <dbReference type="ARBA" id="ARBA00022816"/>
    </source>
</evidence>
<protein>
    <recommendedName>
        <fullName evidence="14">Btz domain-containing protein</fullName>
    </recommendedName>
</protein>
<sequence>MRNPAQTAPKQTRPATNGAQSSAAPPATRKTRVVKRRGRGRIDDSDDEVEREALSDDSADAQHDSDSDSDADGPLARTGRVSPHPLAPPTPESPHRRPSAQFATSGSNARSKHSAAGKASSSKDDWPGQTPANDWSAPAEQQDSSAAAGTSWDAPVGDWGATTADWSADAVVVDFEDFNAGRAPLSPSDSSPKPTYGRGSYQERRAEDRESRQAYLQSLRTDPSFVPVVGTFWTHDDRLMDKSLRRMNNWNNSRAQRGAGFVGRGRGRGGFAAPQANRIDEEELPPAERSTWKHDGYEELSRHEDHTNNFVRGRGRGGFVPRGRGRGGFLRGGFVQPPARYLNSPTAQSASSGPALSQSQVSVPASERRVWYIMKPERPWTKQFDMFLFQDWSLRPRPPSQGPGVRVKLPGDGMAALIRLPVTARPNKLAAAPSPRAPVGQSIVVKLKPDPAPAPAPAPAMVPDAKPSTSQLRANVAPYRPSGRHQAQPSEGNWIWQAPPPPAPAEVPLHQMQAQTTPPIGMTSPPPPPPYPVEMQGMPMGQPVPPPVATSFAPAYHQSTPSPAGYPSPYGYAAPLPYPPNGMPMGYDGRPMYYTHTPHPSISMYTPPPPPQHMRHGSVQYIPPPPPMEYYEYAAPPPPPPQQFAPVDPETGRPFFTPARSSGRIEIRAPTEANDGSKPRKPSTLRTSSTPDVAQQAPGMDNGNGQQQQQEYAAPVPQPQAYYYYPPPPTESYAYGPPQQQPMHYAAPYDMYGAPPPEHMQVYY</sequence>
<keyword evidence="8" id="KW-0810">Translation regulation</keyword>
<reference evidence="15 16" key="1">
    <citation type="journal article" date="2016" name="Mol. Biol. Evol.">
        <title>Comparative Genomics of Early-Diverging Mushroom-Forming Fungi Provides Insights into the Origins of Lignocellulose Decay Capabilities.</title>
        <authorList>
            <person name="Nagy L.G."/>
            <person name="Riley R."/>
            <person name="Tritt A."/>
            <person name="Adam C."/>
            <person name="Daum C."/>
            <person name="Floudas D."/>
            <person name="Sun H."/>
            <person name="Yadav J.S."/>
            <person name="Pangilinan J."/>
            <person name="Larsson K.H."/>
            <person name="Matsuura K."/>
            <person name="Barry K."/>
            <person name="Labutti K."/>
            <person name="Kuo R."/>
            <person name="Ohm R.A."/>
            <person name="Bhattacharya S.S."/>
            <person name="Shirouzu T."/>
            <person name="Yoshinaga Y."/>
            <person name="Martin F.M."/>
            <person name="Grigoriev I.V."/>
            <person name="Hibbett D.S."/>
        </authorList>
    </citation>
    <scope>NUCLEOTIDE SEQUENCE [LARGE SCALE GENOMIC DNA]</scope>
    <source>
        <strain evidence="15 16">HHB12029</strain>
    </source>
</reference>
<dbReference type="GO" id="GO:0006397">
    <property type="term" value="P:mRNA processing"/>
    <property type="evidence" value="ECO:0007669"/>
    <property type="project" value="UniProtKB-KW"/>
</dbReference>
<keyword evidence="11" id="KW-0508">mRNA splicing</keyword>
<dbReference type="GO" id="GO:0003729">
    <property type="term" value="F:mRNA binding"/>
    <property type="evidence" value="ECO:0007669"/>
    <property type="project" value="InterPro"/>
</dbReference>
<feature type="region of interest" description="Disordered" evidence="13">
    <location>
        <begin position="340"/>
        <end position="361"/>
    </location>
</feature>
<evidence type="ECO:0000256" key="12">
    <source>
        <dbReference type="ARBA" id="ARBA00023242"/>
    </source>
</evidence>
<evidence type="ECO:0000256" key="2">
    <source>
        <dbReference type="ARBA" id="ARBA00004496"/>
    </source>
</evidence>
<keyword evidence="16" id="KW-1185">Reference proteome</keyword>
<comment type="similarity">
    <text evidence="3">Belongs to the CASC3 family.</text>
</comment>
<keyword evidence="6" id="KW-0507">mRNA processing</keyword>
<evidence type="ECO:0000256" key="11">
    <source>
        <dbReference type="ARBA" id="ARBA00023187"/>
    </source>
</evidence>
<feature type="compositionally biased region" description="Low complexity" evidence="13">
    <location>
        <begin position="706"/>
        <end position="724"/>
    </location>
</feature>
<dbReference type="AlphaFoldDB" id="A0A165R1F9"/>
<feature type="compositionally biased region" description="Polar residues" evidence="13">
    <location>
        <begin position="139"/>
        <end position="148"/>
    </location>
</feature>
<feature type="region of interest" description="Disordered" evidence="13">
    <location>
        <begin position="180"/>
        <end position="213"/>
    </location>
</feature>
<feature type="compositionally biased region" description="Basic and acidic residues" evidence="13">
    <location>
        <begin position="201"/>
        <end position="212"/>
    </location>
</feature>
<feature type="compositionally biased region" description="Acidic residues" evidence="13">
    <location>
        <begin position="44"/>
        <end position="59"/>
    </location>
</feature>
<name>A0A165R1F9_EXIGL</name>
<feature type="domain" description="Btz" evidence="14">
    <location>
        <begin position="202"/>
        <end position="309"/>
    </location>
</feature>
<keyword evidence="5" id="KW-0963">Cytoplasm</keyword>
<dbReference type="STRING" id="1314781.A0A165R1F9"/>
<keyword evidence="9" id="KW-0694">RNA-binding</keyword>
<feature type="region of interest" description="Disordered" evidence="13">
    <location>
        <begin position="636"/>
        <end position="743"/>
    </location>
</feature>
<evidence type="ECO:0000256" key="13">
    <source>
        <dbReference type="SAM" id="MobiDB-lite"/>
    </source>
</evidence>
<dbReference type="GO" id="GO:0006417">
    <property type="term" value="P:regulation of translation"/>
    <property type="evidence" value="ECO:0007669"/>
    <property type="project" value="UniProtKB-KW"/>
</dbReference>
<dbReference type="GO" id="GO:0051028">
    <property type="term" value="P:mRNA transport"/>
    <property type="evidence" value="ECO:0007669"/>
    <property type="project" value="UniProtKB-KW"/>
</dbReference>
<dbReference type="InterPro" id="IPR018545">
    <property type="entry name" value="Btz_dom"/>
</dbReference>
<evidence type="ECO:0000313" key="16">
    <source>
        <dbReference type="Proteomes" id="UP000077266"/>
    </source>
</evidence>
<evidence type="ECO:0000259" key="14">
    <source>
        <dbReference type="Pfam" id="PF09405"/>
    </source>
</evidence>
<dbReference type="GO" id="GO:0005737">
    <property type="term" value="C:cytoplasm"/>
    <property type="evidence" value="ECO:0007669"/>
    <property type="project" value="UniProtKB-SubCell"/>
</dbReference>
<evidence type="ECO:0000256" key="10">
    <source>
        <dbReference type="ARBA" id="ARBA00023161"/>
    </source>
</evidence>
<accession>A0A165R1F9</accession>
<feature type="compositionally biased region" description="Basic residues" evidence="13">
    <location>
        <begin position="29"/>
        <end position="39"/>
    </location>
</feature>
<evidence type="ECO:0000256" key="8">
    <source>
        <dbReference type="ARBA" id="ARBA00022845"/>
    </source>
</evidence>
<dbReference type="Pfam" id="PF09405">
    <property type="entry name" value="Btz"/>
    <property type="match status" value="1"/>
</dbReference>
<feature type="region of interest" description="Disordered" evidence="13">
    <location>
        <begin position="450"/>
        <end position="471"/>
    </location>
</feature>
<keyword evidence="4" id="KW-0813">Transport</keyword>
<feature type="region of interest" description="Disordered" evidence="13">
    <location>
        <begin position="1"/>
        <end position="161"/>
    </location>
</feature>
<dbReference type="GO" id="GO:0035145">
    <property type="term" value="C:exon-exon junction complex"/>
    <property type="evidence" value="ECO:0007669"/>
    <property type="project" value="InterPro"/>
</dbReference>
<dbReference type="Proteomes" id="UP000077266">
    <property type="component" value="Unassembled WGS sequence"/>
</dbReference>
<feature type="compositionally biased region" description="Polar residues" evidence="13">
    <location>
        <begin position="1"/>
        <end position="23"/>
    </location>
</feature>
<evidence type="ECO:0000256" key="3">
    <source>
        <dbReference type="ARBA" id="ARBA00009548"/>
    </source>
</evidence>
<dbReference type="GO" id="GO:0008380">
    <property type="term" value="P:RNA splicing"/>
    <property type="evidence" value="ECO:0007669"/>
    <property type="project" value="UniProtKB-KW"/>
</dbReference>
<gene>
    <name evidence="15" type="ORF">EXIGLDRAFT_743828</name>
</gene>
<feature type="compositionally biased region" description="Pro residues" evidence="13">
    <location>
        <begin position="450"/>
        <end position="460"/>
    </location>
</feature>
<evidence type="ECO:0000313" key="15">
    <source>
        <dbReference type="EMBL" id="KZW04363.1"/>
    </source>
</evidence>
<feature type="compositionally biased region" description="Polar residues" evidence="13">
    <location>
        <begin position="684"/>
        <end position="693"/>
    </location>
</feature>
<evidence type="ECO:0000256" key="9">
    <source>
        <dbReference type="ARBA" id="ARBA00022884"/>
    </source>
</evidence>
<feature type="compositionally biased region" description="Polar residues" evidence="13">
    <location>
        <begin position="343"/>
        <end position="361"/>
    </location>
</feature>
<dbReference type="InParanoid" id="A0A165R1F9"/>
<evidence type="ECO:0000256" key="5">
    <source>
        <dbReference type="ARBA" id="ARBA00022490"/>
    </source>
</evidence>
<evidence type="ECO:0000256" key="1">
    <source>
        <dbReference type="ARBA" id="ARBA00004123"/>
    </source>
</evidence>
<dbReference type="OrthoDB" id="3361414at2759"/>
<proteinExistence type="inferred from homology"/>
<keyword evidence="10" id="KW-0866">Nonsense-mediated mRNA decay</keyword>